<name>A0ACC0VCT7_9HYPO</name>
<comment type="caution">
    <text evidence="1">The sequence shown here is derived from an EMBL/GenBank/DDBJ whole genome shotgun (WGS) entry which is preliminary data.</text>
</comment>
<proteinExistence type="predicted"/>
<dbReference type="EMBL" id="CM047940">
    <property type="protein sequence ID" value="KAI9903696.1"/>
    <property type="molecule type" value="Genomic_DNA"/>
</dbReference>
<sequence length="578" mass="63299">MIPALWIPLSWIPTITSGKVNRKALQLLSNSLTSTDTPSPYFLGQSQKREPRVELEYRVRDIYARVLDLPSDSIGIDDDFYQLGGDSIRIINLGRAIELEFGAGMKRILLSGKQNTTVFNTAKHIESMHGGSGARRDEQEKPGRYLTAAIKGAVGELSGTPFRHLSVNPNTALPPKATAFLTGATGYLGSEILRQLLLDPAFSKVIVLVRAPSSEQGMRRIERSAQSCGWWRDSLTTSIEVWTGDLGEPQLGLDKYKWERLSGSSAGADIDAIIHNGAAVNWNAGYDALRGTNVQSVVDLLSRCMVSPRNPKFVFVSGGVMLDDETSGDRAAVAEHLAELTGYIQTKFVAEAVVDDVARQLPENQNRICVVKPGRIIGTTQEGIANVDDYLWRVVGTAIALGRHPEDPTGVHMPMQSVDGVASIVRERLKAKGGIRAFKNLETGMAVENFWRLVSSQLDMPLQSTPWDEWTAEALRLTQRAGGQEHPIYAVQSFLGQLGFLERSTSPSGDDQAVEEALVDAVKMCVRHLVRSGFIDVCKGEAKGGSEFVQRSTRLGYKRPDSGVQFAMNGQNYIEDVL</sequence>
<gene>
    <name evidence="1" type="ORF">N3K66_000225</name>
</gene>
<evidence type="ECO:0000313" key="2">
    <source>
        <dbReference type="Proteomes" id="UP001163324"/>
    </source>
</evidence>
<dbReference type="Proteomes" id="UP001163324">
    <property type="component" value="Chromosome 1"/>
</dbReference>
<keyword evidence="2" id="KW-1185">Reference proteome</keyword>
<organism evidence="1 2">
    <name type="scientific">Trichothecium roseum</name>
    <dbReference type="NCBI Taxonomy" id="47278"/>
    <lineage>
        <taxon>Eukaryota</taxon>
        <taxon>Fungi</taxon>
        <taxon>Dikarya</taxon>
        <taxon>Ascomycota</taxon>
        <taxon>Pezizomycotina</taxon>
        <taxon>Sordariomycetes</taxon>
        <taxon>Hypocreomycetidae</taxon>
        <taxon>Hypocreales</taxon>
        <taxon>Hypocreales incertae sedis</taxon>
        <taxon>Trichothecium</taxon>
    </lineage>
</organism>
<accession>A0ACC0VCT7</accession>
<evidence type="ECO:0000313" key="1">
    <source>
        <dbReference type="EMBL" id="KAI9903696.1"/>
    </source>
</evidence>
<reference evidence="1" key="1">
    <citation type="submission" date="2022-10" db="EMBL/GenBank/DDBJ databases">
        <title>Complete Genome of Trichothecium roseum strain YXFP-22015, a Plant Pathogen Isolated from Citrus.</title>
        <authorList>
            <person name="Wang Y."/>
            <person name="Zhu L."/>
        </authorList>
    </citation>
    <scope>NUCLEOTIDE SEQUENCE</scope>
    <source>
        <strain evidence="1">YXFP-22015</strain>
    </source>
</reference>
<protein>
    <submittedName>
        <fullName evidence="1">Uncharacterized protein</fullName>
    </submittedName>
</protein>